<feature type="domain" description="EF-hand" evidence="2">
    <location>
        <begin position="471"/>
        <end position="533"/>
    </location>
</feature>
<evidence type="ECO:0000313" key="3">
    <source>
        <dbReference type="EMBL" id="WZN63001.1"/>
    </source>
</evidence>
<proteinExistence type="predicted"/>
<keyword evidence="4" id="KW-1185">Reference proteome</keyword>
<dbReference type="InterPro" id="IPR011992">
    <property type="entry name" value="EF-hand-dom_pair"/>
</dbReference>
<dbReference type="GO" id="GO:0005654">
    <property type="term" value="C:nucleoplasm"/>
    <property type="evidence" value="ECO:0007669"/>
    <property type="project" value="TreeGrafter"/>
</dbReference>
<dbReference type="EMBL" id="CP151506">
    <property type="protein sequence ID" value="WZN63001.1"/>
    <property type="molecule type" value="Genomic_DNA"/>
</dbReference>
<feature type="region of interest" description="Disordered" evidence="1">
    <location>
        <begin position="1"/>
        <end position="121"/>
    </location>
</feature>
<protein>
    <recommendedName>
        <fullName evidence="2">EF-hand domain-containing protein</fullName>
    </recommendedName>
</protein>
<organism evidence="3 4">
    <name type="scientific">Chloropicon roscoffensis</name>
    <dbReference type="NCBI Taxonomy" id="1461544"/>
    <lineage>
        <taxon>Eukaryota</taxon>
        <taxon>Viridiplantae</taxon>
        <taxon>Chlorophyta</taxon>
        <taxon>Chloropicophyceae</taxon>
        <taxon>Chloropicales</taxon>
        <taxon>Chloropicaceae</taxon>
        <taxon>Chloropicon</taxon>
    </lineage>
</organism>
<evidence type="ECO:0000259" key="2">
    <source>
        <dbReference type="Pfam" id="PF13499"/>
    </source>
</evidence>
<accession>A0AAX4PB37</accession>
<sequence>MTNSFGAYVKKARKEKPKTNHHDLPLPSQLEQEASIQQELSAQLSSLSTHSMRPVRKTEKFNKRVTDRLHFESSLKPSTNAKQQEDRRTKGAPALRAEDVRRERRRMEGTTGGNRPRTPVVVSASPSAANLASGASVLLAEGSEIEPSTSQVFPFMNEGDAGKTGKVPKVARPKFSSVPVAFVDDGRRVKGDGGQGGLTDRERSKLAATMIDKVKSSSHVDEAAGAGDNASAAASVAPSEKAPSEAGSAAAALTDVSNVASAAPSVVASDGVAVPSNKRVDDETTSELKAAIQKLSKQQVARWKDIIRNDTLTPASFEESRRIANFNRTVAMLRERIYAKSSSSISAHFQALDLERRGALDKDAFRKALDAFNLGDCLNGQTAEMLMDSSEEFRSGEGLVNYAKFTEALRMGRIKYIHQPGRRLRIGPDPEKPFGTSAIKRSLPYGIMEDGVKNTKIYDSYLRSLYQHVEGQFLRYDKQGKKEIEMGEFRSVLKQISTEKGLKLSDNEIEIVSDEVNKTKDGKVMYLDFLKGFKGNSGEDTFTLPEFLKPKTLRRSQSGHPWSWTVEDKGGE</sequence>
<feature type="region of interest" description="Disordered" evidence="1">
    <location>
        <begin position="185"/>
        <end position="204"/>
    </location>
</feature>
<dbReference type="SUPFAM" id="SSF47473">
    <property type="entry name" value="EF-hand"/>
    <property type="match status" value="1"/>
</dbReference>
<dbReference type="AlphaFoldDB" id="A0AAX4PB37"/>
<gene>
    <name evidence="3" type="ORF">HKI87_06g45460</name>
</gene>
<feature type="compositionally biased region" description="Basic and acidic residues" evidence="1">
    <location>
        <begin position="96"/>
        <end position="108"/>
    </location>
</feature>
<dbReference type="GO" id="GO:0005509">
    <property type="term" value="F:calcium ion binding"/>
    <property type="evidence" value="ECO:0007669"/>
    <property type="project" value="InterPro"/>
</dbReference>
<dbReference type="InterPro" id="IPR002048">
    <property type="entry name" value="EF_hand_dom"/>
</dbReference>
<dbReference type="PANTHER" id="PTHR20875:SF2">
    <property type="entry name" value="EF-HAND CALCIUM-BINDING DOMAIN-CONTAINING PROTEIN 6"/>
    <property type="match status" value="1"/>
</dbReference>
<reference evidence="3 4" key="1">
    <citation type="submission" date="2024-03" db="EMBL/GenBank/DDBJ databases">
        <title>Complete genome sequence of the green alga Chloropicon roscoffensis RCC1871.</title>
        <authorList>
            <person name="Lemieux C."/>
            <person name="Pombert J.-F."/>
            <person name="Otis C."/>
            <person name="Turmel M."/>
        </authorList>
    </citation>
    <scope>NUCLEOTIDE SEQUENCE [LARGE SCALE GENOMIC DNA]</scope>
    <source>
        <strain evidence="3 4">RCC1871</strain>
    </source>
</reference>
<feature type="compositionally biased region" description="Low complexity" evidence="1">
    <location>
        <begin position="35"/>
        <end position="48"/>
    </location>
</feature>
<feature type="compositionally biased region" description="Basic and acidic residues" evidence="1">
    <location>
        <begin position="56"/>
        <end position="73"/>
    </location>
</feature>
<evidence type="ECO:0000256" key="1">
    <source>
        <dbReference type="SAM" id="MobiDB-lite"/>
    </source>
</evidence>
<dbReference type="PANTHER" id="PTHR20875">
    <property type="entry name" value="EF-HAND CALCIUM-BINDING DOMAIN-CONTAINING PROTEIN 6-RELATED"/>
    <property type="match status" value="1"/>
</dbReference>
<dbReference type="Pfam" id="PF13499">
    <property type="entry name" value="EF-hand_7"/>
    <property type="match status" value="1"/>
</dbReference>
<dbReference type="Gene3D" id="1.10.238.10">
    <property type="entry name" value="EF-hand"/>
    <property type="match status" value="2"/>
</dbReference>
<evidence type="ECO:0000313" key="4">
    <source>
        <dbReference type="Proteomes" id="UP001472866"/>
    </source>
</evidence>
<dbReference type="Proteomes" id="UP001472866">
    <property type="component" value="Chromosome 06"/>
</dbReference>
<dbReference type="InterPro" id="IPR052603">
    <property type="entry name" value="EFCB6"/>
</dbReference>
<name>A0AAX4PB37_9CHLO</name>